<gene>
    <name evidence="1" type="ORF">O7M46_10200</name>
</gene>
<accession>A0ABT9KJF2</accession>
<name>A0ABT9KJF2_9PAST</name>
<protein>
    <submittedName>
        <fullName evidence="1">Uncharacterized protein</fullName>
    </submittedName>
</protein>
<reference evidence="1 2" key="1">
    <citation type="submission" date="2022-12" db="EMBL/GenBank/DDBJ databases">
        <title>Genome sequence of Pasteurellaceae Bisgaard Taxon 45.</title>
        <authorList>
            <person name="Foggin C."/>
            <person name="Rosen L.E."/>
            <person name="Henton M."/>
            <person name="Buys A."/>
            <person name="Floyd T."/>
            <person name="Turner A.D."/>
            <person name="Tarbin J."/>
            <person name="Lloyd A.S."/>
            <person name="Chaitezvi C."/>
            <person name="Ellis R.J."/>
            <person name="Roberts H.C."/>
            <person name="Dastjerdi A."/>
            <person name="Nunez A."/>
            <person name="Van Vliet A.H."/>
            <person name="Steinbach F."/>
        </authorList>
    </citation>
    <scope>NUCLEOTIDE SEQUENCE [LARGE SCALE GENOMIC DNA]</scope>
    <source>
        <strain evidence="1 2">VF20HR</strain>
    </source>
</reference>
<comment type="caution">
    <text evidence="1">The sequence shown here is derived from an EMBL/GenBank/DDBJ whole genome shotgun (WGS) entry which is preliminary data.</text>
</comment>
<dbReference type="Proteomes" id="UP001224083">
    <property type="component" value="Unassembled WGS sequence"/>
</dbReference>
<dbReference type="EMBL" id="JAQAHH010000009">
    <property type="protein sequence ID" value="MDP9501327.1"/>
    <property type="molecule type" value="Genomic_DNA"/>
</dbReference>
<evidence type="ECO:0000313" key="1">
    <source>
        <dbReference type="EMBL" id="MDP9501327.1"/>
    </source>
</evidence>
<proteinExistence type="predicted"/>
<evidence type="ECO:0000313" key="2">
    <source>
        <dbReference type="Proteomes" id="UP001224083"/>
    </source>
</evidence>
<organism evidence="1 2">
    <name type="scientific">Bisgaard Taxon 45</name>
    <dbReference type="NCBI Taxonomy" id="304289"/>
    <lineage>
        <taxon>Bacteria</taxon>
        <taxon>Pseudomonadati</taxon>
        <taxon>Pseudomonadota</taxon>
        <taxon>Gammaproteobacteria</taxon>
        <taxon>Pasteurellales</taxon>
        <taxon>Pasteurellaceae</taxon>
    </lineage>
</organism>
<sequence length="86" mass="9375">MKEIWYLGGKPLIPYKSGSLSDLLVESFVGTHGMLGGQIWGWYDKQGKTNTLQRLADTTTAVAISVAAPFAVSDLISPDVMEILFK</sequence>
<keyword evidence="2" id="KW-1185">Reference proteome</keyword>